<keyword evidence="3" id="KW-1185">Reference proteome</keyword>
<dbReference type="EMBL" id="OBDY01000002">
    <property type="protein sequence ID" value="SNY24670.1"/>
    <property type="molecule type" value="Genomic_DNA"/>
</dbReference>
<feature type="domain" description="Peptidase S9 prolyl oligopeptidase catalytic" evidence="1">
    <location>
        <begin position="44"/>
        <end position="103"/>
    </location>
</feature>
<dbReference type="SUPFAM" id="SSF53474">
    <property type="entry name" value="alpha/beta-Hydrolases"/>
    <property type="match status" value="1"/>
</dbReference>
<evidence type="ECO:0000313" key="2">
    <source>
        <dbReference type="EMBL" id="SNY24670.1"/>
    </source>
</evidence>
<name>A0A285GM26_9ACTN</name>
<dbReference type="GO" id="GO:0006508">
    <property type="term" value="P:proteolysis"/>
    <property type="evidence" value="ECO:0007669"/>
    <property type="project" value="InterPro"/>
</dbReference>
<dbReference type="InterPro" id="IPR029058">
    <property type="entry name" value="AB_hydrolase_fold"/>
</dbReference>
<dbReference type="InterPro" id="IPR001375">
    <property type="entry name" value="Peptidase_S9_cat"/>
</dbReference>
<dbReference type="Pfam" id="PF00326">
    <property type="entry name" value="Peptidase_S9"/>
    <property type="match status" value="1"/>
</dbReference>
<evidence type="ECO:0000313" key="3">
    <source>
        <dbReference type="Proteomes" id="UP000219612"/>
    </source>
</evidence>
<dbReference type="RefSeq" id="WP_097318993.1">
    <property type="nucleotide sequence ID" value="NZ_OBDY01000002.1"/>
</dbReference>
<gene>
    <name evidence="2" type="ORF">SAMN05421748_102232</name>
</gene>
<dbReference type="Proteomes" id="UP000219612">
    <property type="component" value="Unassembled WGS sequence"/>
</dbReference>
<accession>A0A285GM26</accession>
<sequence>MAQRLLDVLARQLDERLAAAAVAAGQMDERERQRIALAVETVDALDPAVVARRLPSRTPVLLTCGTADPRVPCPATTTLAAALRRAHATGPGRVVVTGVAHDLTDPANPEGLAPAASDALRLLLRQGRQ</sequence>
<proteinExistence type="predicted"/>
<dbReference type="GO" id="GO:0008236">
    <property type="term" value="F:serine-type peptidase activity"/>
    <property type="evidence" value="ECO:0007669"/>
    <property type="project" value="InterPro"/>
</dbReference>
<evidence type="ECO:0000259" key="1">
    <source>
        <dbReference type="Pfam" id="PF00326"/>
    </source>
</evidence>
<protein>
    <submittedName>
        <fullName evidence="2">Prolyl oligopeptidase family protein</fullName>
    </submittedName>
</protein>
<reference evidence="3" key="1">
    <citation type="submission" date="2017-09" db="EMBL/GenBank/DDBJ databases">
        <authorList>
            <person name="Varghese N."/>
            <person name="Submissions S."/>
        </authorList>
    </citation>
    <scope>NUCLEOTIDE SEQUENCE [LARGE SCALE GENOMIC DNA]</scope>
    <source>
        <strain evidence="3">CGMCC 4.6857</strain>
    </source>
</reference>
<organism evidence="2 3">
    <name type="scientific">Paractinoplanes atraurantiacus</name>
    <dbReference type="NCBI Taxonomy" id="1036182"/>
    <lineage>
        <taxon>Bacteria</taxon>
        <taxon>Bacillati</taxon>
        <taxon>Actinomycetota</taxon>
        <taxon>Actinomycetes</taxon>
        <taxon>Micromonosporales</taxon>
        <taxon>Micromonosporaceae</taxon>
        <taxon>Paractinoplanes</taxon>
    </lineage>
</organism>
<dbReference type="AlphaFoldDB" id="A0A285GM26"/>
<dbReference type="Gene3D" id="3.40.50.1820">
    <property type="entry name" value="alpha/beta hydrolase"/>
    <property type="match status" value="1"/>
</dbReference>